<name>A0A2S9XCF4_9BACT</name>
<dbReference type="CDD" id="cd01610">
    <property type="entry name" value="PAP2_like"/>
    <property type="match status" value="1"/>
</dbReference>
<dbReference type="Proteomes" id="UP000237968">
    <property type="component" value="Unassembled WGS sequence"/>
</dbReference>
<organism evidence="3 4">
    <name type="scientific">Enhygromyxa salina</name>
    <dbReference type="NCBI Taxonomy" id="215803"/>
    <lineage>
        <taxon>Bacteria</taxon>
        <taxon>Pseudomonadati</taxon>
        <taxon>Myxococcota</taxon>
        <taxon>Polyangia</taxon>
        <taxon>Nannocystales</taxon>
        <taxon>Nannocystaceae</taxon>
        <taxon>Enhygromyxa</taxon>
    </lineage>
</organism>
<dbReference type="GO" id="GO:0005886">
    <property type="term" value="C:plasma membrane"/>
    <property type="evidence" value="ECO:0007669"/>
    <property type="project" value="TreeGrafter"/>
</dbReference>
<keyword evidence="4" id="KW-1185">Reference proteome</keyword>
<evidence type="ECO:0000313" key="4">
    <source>
        <dbReference type="Proteomes" id="UP000237968"/>
    </source>
</evidence>
<feature type="domain" description="Phosphatidic acid phosphatase type 2/haloperoxidase" evidence="2">
    <location>
        <begin position="70"/>
        <end position="230"/>
    </location>
</feature>
<evidence type="ECO:0000259" key="2">
    <source>
        <dbReference type="SMART" id="SM00014"/>
    </source>
</evidence>
<dbReference type="EMBL" id="PVNK01000279">
    <property type="protein sequence ID" value="PRP90535.1"/>
    <property type="molecule type" value="Genomic_DNA"/>
</dbReference>
<dbReference type="PANTHER" id="PTHR14969:SF54">
    <property type="entry name" value="PHOSPHATIDYLGLYCEROPHOSPHATASE B"/>
    <property type="match status" value="1"/>
</dbReference>
<evidence type="ECO:0000256" key="1">
    <source>
        <dbReference type="SAM" id="Phobius"/>
    </source>
</evidence>
<sequence length="256" mass="27727">MLIPIYVLVLMSFVLPEIALDSSFAELVVRLTDSSTWQQLPLLCAAGVIVLVSRPGLSARRRAVEGVVVFVAMGLGLAGVAQFNEHVLKPAVHAPRPNIVTLADAGALGPEVPDADAFYELGDKDVRRELLREQLPELDEPALAPLVREHWIEETGYTFPSGHATASMTFATMMLALGLCWLGGWRQRITTALPVWALCVAYSRPLLRVHRPLDVSVGALVGMGLGLLCFVVIRWLVERITDEGARATESVTGAPS</sequence>
<dbReference type="AlphaFoldDB" id="A0A2S9XCF4"/>
<protein>
    <submittedName>
        <fullName evidence="3">Phosphatidylglycerophosphatase B</fullName>
        <ecNumber evidence="3">3.1.3.27</ecNumber>
    </submittedName>
</protein>
<dbReference type="Pfam" id="PF01569">
    <property type="entry name" value="PAP2"/>
    <property type="match status" value="1"/>
</dbReference>
<dbReference type="PANTHER" id="PTHR14969">
    <property type="entry name" value="SPHINGOSINE-1-PHOSPHATE PHOSPHOHYDROLASE"/>
    <property type="match status" value="1"/>
</dbReference>
<feature type="transmembrane region" description="Helical" evidence="1">
    <location>
        <begin position="164"/>
        <end position="182"/>
    </location>
</feature>
<dbReference type="GO" id="GO:0008962">
    <property type="term" value="F:phosphatidylglycerophosphatase activity"/>
    <property type="evidence" value="ECO:0007669"/>
    <property type="project" value="UniProtKB-EC"/>
</dbReference>
<evidence type="ECO:0000313" key="3">
    <source>
        <dbReference type="EMBL" id="PRP90535.1"/>
    </source>
</evidence>
<keyword evidence="1" id="KW-1133">Transmembrane helix</keyword>
<dbReference type="EC" id="3.1.3.27" evidence="3"/>
<accession>A0A2S9XCF4</accession>
<dbReference type="SUPFAM" id="SSF48317">
    <property type="entry name" value="Acid phosphatase/Vanadium-dependent haloperoxidase"/>
    <property type="match status" value="1"/>
</dbReference>
<reference evidence="3 4" key="1">
    <citation type="submission" date="2018-03" db="EMBL/GenBank/DDBJ databases">
        <title>Draft Genome Sequences of the Obligatory Marine Myxobacteria Enhygromyxa salina SWB005.</title>
        <authorList>
            <person name="Poehlein A."/>
            <person name="Moghaddam J.A."/>
            <person name="Harms H."/>
            <person name="Alanjari M."/>
            <person name="Koenig G.M."/>
            <person name="Daniel R."/>
            <person name="Schaeberle T.F."/>
        </authorList>
    </citation>
    <scope>NUCLEOTIDE SEQUENCE [LARGE SCALE GENOMIC DNA]</scope>
    <source>
        <strain evidence="3 4">SWB005</strain>
    </source>
</reference>
<dbReference type="InterPro" id="IPR036938">
    <property type="entry name" value="PAP2/HPO_sf"/>
</dbReference>
<feature type="transmembrane region" description="Helical" evidence="1">
    <location>
        <begin position="35"/>
        <end position="52"/>
    </location>
</feature>
<proteinExistence type="predicted"/>
<keyword evidence="1" id="KW-0472">Membrane</keyword>
<feature type="transmembrane region" description="Helical" evidence="1">
    <location>
        <begin position="219"/>
        <end position="237"/>
    </location>
</feature>
<feature type="transmembrane region" description="Helical" evidence="1">
    <location>
        <begin position="64"/>
        <end position="83"/>
    </location>
</feature>
<comment type="caution">
    <text evidence="3">The sequence shown here is derived from an EMBL/GenBank/DDBJ whole genome shotgun (WGS) entry which is preliminary data.</text>
</comment>
<gene>
    <name evidence="3" type="primary">pgpB</name>
    <name evidence="3" type="ORF">ENSA5_64500</name>
</gene>
<keyword evidence="3" id="KW-0378">Hydrolase</keyword>
<dbReference type="InterPro" id="IPR000326">
    <property type="entry name" value="PAP2/HPO"/>
</dbReference>
<keyword evidence="1" id="KW-0812">Transmembrane</keyword>
<dbReference type="Gene3D" id="1.20.144.10">
    <property type="entry name" value="Phosphatidic acid phosphatase type 2/haloperoxidase"/>
    <property type="match status" value="1"/>
</dbReference>
<dbReference type="SMART" id="SM00014">
    <property type="entry name" value="acidPPc"/>
    <property type="match status" value="1"/>
</dbReference>